<name>A0A382HSW2_9ZZZZ</name>
<feature type="non-terminal residue" evidence="1">
    <location>
        <position position="1"/>
    </location>
</feature>
<protein>
    <recommendedName>
        <fullName evidence="2">Organic solvent tolerance-like N-terminal domain-containing protein</fullName>
    </recommendedName>
</protein>
<dbReference type="EMBL" id="UINC01063051">
    <property type="protein sequence ID" value="SVB90259.1"/>
    <property type="molecule type" value="Genomic_DNA"/>
</dbReference>
<dbReference type="AlphaFoldDB" id="A0A382HSW2"/>
<gene>
    <name evidence="1" type="ORF">METZ01_LOCUS243113</name>
</gene>
<proteinExistence type="predicted"/>
<evidence type="ECO:0000313" key="1">
    <source>
        <dbReference type="EMBL" id="SVB90259.1"/>
    </source>
</evidence>
<organism evidence="1">
    <name type="scientific">marine metagenome</name>
    <dbReference type="NCBI Taxonomy" id="408172"/>
    <lineage>
        <taxon>unclassified sequences</taxon>
        <taxon>metagenomes</taxon>
        <taxon>ecological metagenomes</taxon>
    </lineage>
</organism>
<sequence length="139" mass="14789">VNSGLKFVLLYPSIIFALVATSARHGGKEQSAKTSENDANASRSTVITSDNLDLITTKEGHRFLFTGNATVEGTNLQVSCDELEILSRREVNATDPSGKVDRISFIVAKGNVHITQVGRVATADEATIDVPAGIVKMMG</sequence>
<evidence type="ECO:0008006" key="2">
    <source>
        <dbReference type="Google" id="ProtNLM"/>
    </source>
</evidence>
<reference evidence="1" key="1">
    <citation type="submission" date="2018-05" db="EMBL/GenBank/DDBJ databases">
        <authorList>
            <person name="Lanie J.A."/>
            <person name="Ng W.-L."/>
            <person name="Kazmierczak K.M."/>
            <person name="Andrzejewski T.M."/>
            <person name="Davidsen T.M."/>
            <person name="Wayne K.J."/>
            <person name="Tettelin H."/>
            <person name="Glass J.I."/>
            <person name="Rusch D."/>
            <person name="Podicherti R."/>
            <person name="Tsui H.-C.T."/>
            <person name="Winkler M.E."/>
        </authorList>
    </citation>
    <scope>NUCLEOTIDE SEQUENCE</scope>
</reference>
<accession>A0A382HSW2</accession>
<feature type="non-terminal residue" evidence="1">
    <location>
        <position position="139"/>
    </location>
</feature>
<dbReference type="Gene3D" id="2.60.450.10">
    <property type="entry name" value="Lipopolysaccharide (LPS) transport protein A like domain"/>
    <property type="match status" value="1"/>
</dbReference>